<dbReference type="GO" id="GO:0017178">
    <property type="term" value="F:diphthine-ammonia ligase activity"/>
    <property type="evidence" value="ECO:0007669"/>
    <property type="project" value="TreeGrafter"/>
</dbReference>
<protein>
    <recommendedName>
        <fullName evidence="1">Diphthamide synthase domain-containing protein</fullName>
    </recommendedName>
</protein>
<gene>
    <name evidence="2" type="ORF">DRJ31_09005</name>
</gene>
<dbReference type="Gene3D" id="3.90.1490.10">
    <property type="entry name" value="putative n-type atp pyrophosphatase, domain 2"/>
    <property type="match status" value="1"/>
</dbReference>
<dbReference type="Proteomes" id="UP000278475">
    <property type="component" value="Unassembled WGS sequence"/>
</dbReference>
<dbReference type="GO" id="GO:0017183">
    <property type="term" value="P:protein histidyl modification to diphthamide"/>
    <property type="evidence" value="ECO:0007669"/>
    <property type="project" value="TreeGrafter"/>
</dbReference>
<evidence type="ECO:0000259" key="1">
    <source>
        <dbReference type="Pfam" id="PF01902"/>
    </source>
</evidence>
<dbReference type="SUPFAM" id="SSF52402">
    <property type="entry name" value="Adenine nucleotide alpha hydrolases-like"/>
    <property type="match status" value="1"/>
</dbReference>
<dbReference type="EMBL" id="QMQV01000134">
    <property type="protein sequence ID" value="RLE47329.1"/>
    <property type="molecule type" value="Genomic_DNA"/>
</dbReference>
<accession>A0A497ELA1</accession>
<dbReference type="AlphaFoldDB" id="A0A497ELA1"/>
<proteinExistence type="predicted"/>
<dbReference type="PANTHER" id="PTHR12196:SF2">
    <property type="entry name" value="DIPHTHINE--AMMONIA LIGASE"/>
    <property type="match status" value="1"/>
</dbReference>
<organism evidence="2 3">
    <name type="scientific">Thermoproteota archaeon</name>
    <dbReference type="NCBI Taxonomy" id="2056631"/>
    <lineage>
        <taxon>Archaea</taxon>
        <taxon>Thermoproteota</taxon>
    </lineage>
</organism>
<feature type="domain" description="Diphthamide synthase" evidence="1">
    <location>
        <begin position="3"/>
        <end position="118"/>
    </location>
</feature>
<dbReference type="PANTHER" id="PTHR12196">
    <property type="entry name" value="DOMAIN OF UNKNOWN FUNCTION 71 DUF71 -CONTAINING PROTEIN"/>
    <property type="match status" value="1"/>
</dbReference>
<comment type="caution">
    <text evidence="2">The sequence shown here is derived from an EMBL/GenBank/DDBJ whole genome shotgun (WGS) entry which is preliminary data.</text>
</comment>
<name>A0A497ELA1_9CREN</name>
<sequence>MNINMICEELNLRCYSPFWRKNQEMHLIDLIDFGFEIVITGIYTHGLDRDLLGKKITKKIAYDIIRRARKMGFNPAFEGGEAETFVTDAPLFKRKIEIVRGRIVELNTYAWRYVIEDARLVEKI</sequence>
<evidence type="ECO:0000313" key="3">
    <source>
        <dbReference type="Proteomes" id="UP000278475"/>
    </source>
</evidence>
<reference evidence="2 3" key="1">
    <citation type="submission" date="2018-06" db="EMBL/GenBank/DDBJ databases">
        <title>Extensive metabolic versatility and redundancy in microbially diverse, dynamic hydrothermal sediments.</title>
        <authorList>
            <person name="Dombrowski N."/>
            <person name="Teske A."/>
            <person name="Baker B.J."/>
        </authorList>
    </citation>
    <scope>NUCLEOTIDE SEQUENCE [LARGE SCALE GENOMIC DNA]</scope>
    <source>
        <strain evidence="2">B66_G16</strain>
    </source>
</reference>
<dbReference type="InterPro" id="IPR030662">
    <property type="entry name" value="DPH6/MJ0570"/>
</dbReference>
<evidence type="ECO:0000313" key="2">
    <source>
        <dbReference type="EMBL" id="RLE47329.1"/>
    </source>
</evidence>
<dbReference type="InterPro" id="IPR002761">
    <property type="entry name" value="Diphthami_syn_dom"/>
</dbReference>
<dbReference type="Pfam" id="PF01902">
    <property type="entry name" value="Diphthami_syn_2"/>
    <property type="match status" value="1"/>
</dbReference>